<dbReference type="GO" id="GO:0006414">
    <property type="term" value="P:translational elongation"/>
    <property type="evidence" value="ECO:0007669"/>
    <property type="project" value="InterPro"/>
</dbReference>
<evidence type="ECO:0000313" key="6">
    <source>
        <dbReference type="Proteomes" id="UP000221165"/>
    </source>
</evidence>
<sequence length="164" mass="16967">MYLRISFFSLCVSPGALFSGFLLFSHHFLALSPSPLPPTLLSTMAAVATASIPEAQKQELLCTYAALILNDDKLDITAENISKLITASGNSVEPYMPTLFARALQGQNIGQLLTNAGSCAAAAPAAGGAAGGAAPAGGAAAAKEEKKEEPEEEEEDDMGFSLFD</sequence>
<dbReference type="PANTHER" id="PTHR45696">
    <property type="entry name" value="60S ACIDIC RIBOSOMAL PROTEIN P1"/>
    <property type="match status" value="1"/>
</dbReference>
<dbReference type="CDD" id="cd05831">
    <property type="entry name" value="Ribosomal_P1"/>
    <property type="match status" value="1"/>
</dbReference>
<evidence type="ECO:0000256" key="4">
    <source>
        <dbReference type="SAM" id="MobiDB-lite"/>
    </source>
</evidence>
<dbReference type="FunFam" id="1.10.10.1410:FF:000001">
    <property type="entry name" value="60S acidic ribosomal protein P1"/>
    <property type="match status" value="1"/>
</dbReference>
<dbReference type="GO" id="GO:0003735">
    <property type="term" value="F:structural constituent of ribosome"/>
    <property type="evidence" value="ECO:0007669"/>
    <property type="project" value="InterPro"/>
</dbReference>
<dbReference type="HAMAP" id="MF_01478">
    <property type="entry name" value="Ribosomal_L12_arch"/>
    <property type="match status" value="1"/>
</dbReference>
<dbReference type="InterPro" id="IPR038716">
    <property type="entry name" value="P1/P2_N_sf"/>
</dbReference>
<dbReference type="GO" id="GO:0002181">
    <property type="term" value="P:cytoplasmic translation"/>
    <property type="evidence" value="ECO:0007669"/>
    <property type="project" value="TreeGrafter"/>
</dbReference>
<dbReference type="Proteomes" id="UP000221165">
    <property type="component" value="Unassembled WGS sequence"/>
</dbReference>
<dbReference type="RefSeq" id="XP_067925879.1">
    <property type="nucleotide sequence ID" value="XM_068062153.1"/>
</dbReference>
<dbReference type="Pfam" id="PF00428">
    <property type="entry name" value="Ribosomal_60s"/>
    <property type="match status" value="1"/>
</dbReference>
<organism evidence="5 6">
    <name type="scientific">Cystoisospora suis</name>
    <dbReference type="NCBI Taxonomy" id="483139"/>
    <lineage>
        <taxon>Eukaryota</taxon>
        <taxon>Sar</taxon>
        <taxon>Alveolata</taxon>
        <taxon>Apicomplexa</taxon>
        <taxon>Conoidasida</taxon>
        <taxon>Coccidia</taxon>
        <taxon>Eucoccidiorida</taxon>
        <taxon>Eimeriorina</taxon>
        <taxon>Sarcocystidae</taxon>
        <taxon>Cystoisospora</taxon>
    </lineage>
</organism>
<dbReference type="VEuPathDB" id="ToxoDB:CSUI_001950"/>
<dbReference type="GO" id="GO:0043021">
    <property type="term" value="F:ribonucleoprotein complex binding"/>
    <property type="evidence" value="ECO:0007669"/>
    <property type="project" value="TreeGrafter"/>
</dbReference>
<keyword evidence="3" id="KW-0687">Ribonucleoprotein</keyword>
<evidence type="ECO:0000256" key="2">
    <source>
        <dbReference type="ARBA" id="ARBA00022980"/>
    </source>
</evidence>
<dbReference type="OrthoDB" id="2194681at2759"/>
<reference evidence="5 6" key="1">
    <citation type="journal article" date="2017" name="Int. J. Parasitol.">
        <title>The genome of the protozoan parasite Cystoisospora suis and a reverse vaccinology approach to identify vaccine candidates.</title>
        <authorList>
            <person name="Palmieri N."/>
            <person name="Shrestha A."/>
            <person name="Ruttkowski B."/>
            <person name="Beck T."/>
            <person name="Vogl C."/>
            <person name="Tomley F."/>
            <person name="Blake D.P."/>
            <person name="Joachim A."/>
        </authorList>
    </citation>
    <scope>NUCLEOTIDE SEQUENCE [LARGE SCALE GENOMIC DNA]</scope>
    <source>
        <strain evidence="5 6">Wien I</strain>
    </source>
</reference>
<comment type="similarity">
    <text evidence="1">Belongs to the eukaryotic ribosomal protein P1/P2 family.</text>
</comment>
<proteinExistence type="inferred from homology"/>
<keyword evidence="2 5" id="KW-0689">Ribosomal protein</keyword>
<dbReference type="InterPro" id="IPR027534">
    <property type="entry name" value="Ribosomal_P1/P2"/>
</dbReference>
<dbReference type="PANTHER" id="PTHR45696:SF10">
    <property type="entry name" value="LARGE RIBOSOMAL SUBUNIT PROTEIN P1"/>
    <property type="match status" value="1"/>
</dbReference>
<evidence type="ECO:0000256" key="1">
    <source>
        <dbReference type="ARBA" id="ARBA00005436"/>
    </source>
</evidence>
<dbReference type="Gene3D" id="1.10.10.1410">
    <property type="match status" value="1"/>
</dbReference>
<accession>A0A2C6LB69</accession>
<dbReference type="GeneID" id="94425364"/>
<dbReference type="AlphaFoldDB" id="A0A2C6LB69"/>
<name>A0A2C6LB69_9APIC</name>
<dbReference type="GO" id="GO:0030295">
    <property type="term" value="F:protein kinase activator activity"/>
    <property type="evidence" value="ECO:0007669"/>
    <property type="project" value="TreeGrafter"/>
</dbReference>
<evidence type="ECO:0000313" key="5">
    <source>
        <dbReference type="EMBL" id="PHJ24206.1"/>
    </source>
</evidence>
<feature type="region of interest" description="Disordered" evidence="4">
    <location>
        <begin position="123"/>
        <end position="164"/>
    </location>
</feature>
<dbReference type="EMBL" id="MIGC01000810">
    <property type="protein sequence ID" value="PHJ24206.1"/>
    <property type="molecule type" value="Genomic_DNA"/>
</dbReference>
<protein>
    <submittedName>
        <fullName evidence="5">60s acidic ribosomal protein</fullName>
    </submittedName>
</protein>
<evidence type="ECO:0000256" key="3">
    <source>
        <dbReference type="ARBA" id="ARBA00023274"/>
    </source>
</evidence>
<comment type="caution">
    <text evidence="5">The sequence shown here is derived from an EMBL/GenBank/DDBJ whole genome shotgun (WGS) entry which is preliminary data.</text>
</comment>
<dbReference type="GO" id="GO:0022625">
    <property type="term" value="C:cytosolic large ribosomal subunit"/>
    <property type="evidence" value="ECO:0007669"/>
    <property type="project" value="TreeGrafter"/>
</dbReference>
<gene>
    <name evidence="5" type="ORF">CSUI_001950</name>
</gene>
<keyword evidence="6" id="KW-1185">Reference proteome</keyword>